<evidence type="ECO:0000313" key="3">
    <source>
        <dbReference type="EMBL" id="KAF9604468.1"/>
    </source>
</evidence>
<accession>A0A835HWB0</accession>
<dbReference type="Pfam" id="PF01535">
    <property type="entry name" value="PPR"/>
    <property type="match status" value="6"/>
</dbReference>
<dbReference type="Pfam" id="PF20431">
    <property type="entry name" value="E_motif"/>
    <property type="match status" value="1"/>
</dbReference>
<protein>
    <recommendedName>
        <fullName evidence="5">Pentatricopeptide repeat-containing protein</fullName>
    </recommendedName>
</protein>
<gene>
    <name evidence="3" type="ORF">IFM89_006750</name>
</gene>
<dbReference type="Proteomes" id="UP000631114">
    <property type="component" value="Unassembled WGS sequence"/>
</dbReference>
<keyword evidence="4" id="KW-1185">Reference proteome</keyword>
<dbReference type="GO" id="GO:0048731">
    <property type="term" value="P:system development"/>
    <property type="evidence" value="ECO:0007669"/>
    <property type="project" value="UniProtKB-ARBA"/>
</dbReference>
<dbReference type="PROSITE" id="PS51375">
    <property type="entry name" value="PPR"/>
    <property type="match status" value="4"/>
</dbReference>
<dbReference type="InterPro" id="IPR011990">
    <property type="entry name" value="TPR-like_helical_dom_sf"/>
</dbReference>
<dbReference type="Pfam" id="PF13041">
    <property type="entry name" value="PPR_2"/>
    <property type="match status" value="1"/>
</dbReference>
<feature type="repeat" description="PPR" evidence="2">
    <location>
        <begin position="109"/>
        <end position="143"/>
    </location>
</feature>
<reference evidence="3 4" key="1">
    <citation type="submission" date="2020-10" db="EMBL/GenBank/DDBJ databases">
        <title>The Coptis chinensis genome and diversification of protoberbering-type alkaloids.</title>
        <authorList>
            <person name="Wang B."/>
            <person name="Shu S."/>
            <person name="Song C."/>
            <person name="Liu Y."/>
        </authorList>
    </citation>
    <scope>NUCLEOTIDE SEQUENCE [LARGE SCALE GENOMIC DNA]</scope>
    <source>
        <strain evidence="3">HL-2020</strain>
        <tissue evidence="3">Leaf</tissue>
    </source>
</reference>
<dbReference type="AlphaFoldDB" id="A0A835HWB0"/>
<comment type="caution">
    <text evidence="3">The sequence shown here is derived from an EMBL/GenBank/DDBJ whole genome shotgun (WGS) entry which is preliminary data.</text>
</comment>
<name>A0A835HWB0_9MAGN</name>
<feature type="repeat" description="PPR" evidence="2">
    <location>
        <begin position="15"/>
        <end position="49"/>
    </location>
</feature>
<dbReference type="GO" id="GO:0003723">
    <property type="term" value="F:RNA binding"/>
    <property type="evidence" value="ECO:0007669"/>
    <property type="project" value="InterPro"/>
</dbReference>
<evidence type="ECO:0000313" key="4">
    <source>
        <dbReference type="Proteomes" id="UP000631114"/>
    </source>
</evidence>
<feature type="repeat" description="PPR" evidence="2">
    <location>
        <begin position="242"/>
        <end position="276"/>
    </location>
</feature>
<sequence>MGLGQKVFDECGTLDIVSWNSLIDGYVKLGVLDMARRLFDKMPERNEVSWTVIISGYAKKGDLDVAKSLFERMPVCRNTVTWNSMISGFAKGGFVSLARKMFDEMPERNIVSWNSMVSAYAQSGEVEEARKLFEEMPEKDVFSWSCMISGYARRNRSEDAMKLFQNMVDESRVRPNEVTLVSVLSVCGHFTALDQGKWVHTYIERNGMRLSDNLGAALVDMYAKCGCVETAYEVFSKLDHRNVSTWNALITGLAVNGIAHAALEVFTEMLRLETKPDRITFLGVLMACCHGGLVEEGRYHFKSMLKDYGIQPELKHYGCMVDLLGRASLLEEAEEFVKSMPMKPDVTVMGALLGACRIHGNVEMADRLRKDILELESIEAGRHVLYSNIYAAAGRWVDASDVRGILETNQIKKQAGLSSL</sequence>
<dbReference type="NCBIfam" id="TIGR00756">
    <property type="entry name" value="PPR"/>
    <property type="match status" value="6"/>
</dbReference>
<evidence type="ECO:0008006" key="5">
    <source>
        <dbReference type="Google" id="ProtNLM"/>
    </source>
</evidence>
<dbReference type="PANTHER" id="PTHR47926">
    <property type="entry name" value="PENTATRICOPEPTIDE REPEAT-CONTAINING PROTEIN"/>
    <property type="match status" value="1"/>
</dbReference>
<organism evidence="3 4">
    <name type="scientific">Coptis chinensis</name>
    <dbReference type="NCBI Taxonomy" id="261450"/>
    <lineage>
        <taxon>Eukaryota</taxon>
        <taxon>Viridiplantae</taxon>
        <taxon>Streptophyta</taxon>
        <taxon>Embryophyta</taxon>
        <taxon>Tracheophyta</taxon>
        <taxon>Spermatophyta</taxon>
        <taxon>Magnoliopsida</taxon>
        <taxon>Ranunculales</taxon>
        <taxon>Ranunculaceae</taxon>
        <taxon>Coptidoideae</taxon>
        <taxon>Coptis</taxon>
    </lineage>
</organism>
<proteinExistence type="predicted"/>
<dbReference type="InterPro" id="IPR046848">
    <property type="entry name" value="E_motif"/>
</dbReference>
<dbReference type="EMBL" id="JADFTS010000005">
    <property type="protein sequence ID" value="KAF9604468.1"/>
    <property type="molecule type" value="Genomic_DNA"/>
</dbReference>
<evidence type="ECO:0000256" key="1">
    <source>
        <dbReference type="ARBA" id="ARBA00022737"/>
    </source>
</evidence>
<dbReference type="Gene3D" id="1.25.40.10">
    <property type="entry name" value="Tetratricopeptide repeat domain"/>
    <property type="match status" value="3"/>
</dbReference>
<dbReference type="GO" id="GO:0009451">
    <property type="term" value="P:RNA modification"/>
    <property type="evidence" value="ECO:0007669"/>
    <property type="project" value="InterPro"/>
</dbReference>
<dbReference type="PANTHER" id="PTHR47926:SF444">
    <property type="entry name" value="PENTATRICOPEPTIDE REPEAT-CONTAINING PROTEIN"/>
    <property type="match status" value="1"/>
</dbReference>
<dbReference type="SUPFAM" id="SSF48452">
    <property type="entry name" value="TPR-like"/>
    <property type="match status" value="1"/>
</dbReference>
<dbReference type="FunFam" id="1.25.40.10:FF:000125">
    <property type="entry name" value="Pentatricopeptide repeat-containing protein"/>
    <property type="match status" value="1"/>
</dbReference>
<evidence type="ECO:0000256" key="2">
    <source>
        <dbReference type="PROSITE-ProRule" id="PRU00708"/>
    </source>
</evidence>
<dbReference type="FunFam" id="1.25.40.10:FF:000348">
    <property type="entry name" value="Pentatricopeptide repeat-containing protein chloroplastic"/>
    <property type="match status" value="1"/>
</dbReference>
<keyword evidence="1" id="KW-0677">Repeat</keyword>
<dbReference type="InterPro" id="IPR046960">
    <property type="entry name" value="PPR_At4g14850-like_plant"/>
</dbReference>
<feature type="repeat" description="PPR" evidence="2">
    <location>
        <begin position="78"/>
        <end position="108"/>
    </location>
</feature>
<dbReference type="InterPro" id="IPR002885">
    <property type="entry name" value="PPR_rpt"/>
</dbReference>
<dbReference type="OrthoDB" id="185373at2759"/>
<dbReference type="FunFam" id="1.25.40.10:FF:000329">
    <property type="entry name" value="Pentatricopeptide repeat-containing protein"/>
    <property type="match status" value="1"/>
</dbReference>